<proteinExistence type="predicted"/>
<feature type="transmembrane region" description="Helical" evidence="2">
    <location>
        <begin position="149"/>
        <end position="173"/>
    </location>
</feature>
<dbReference type="PANTHER" id="PTHR28092:SF1">
    <property type="entry name" value="FACTOR-INDUCED GENE 1 PROTEIN"/>
    <property type="match status" value="1"/>
</dbReference>
<dbReference type="AlphaFoldDB" id="A0A376B8S7"/>
<dbReference type="VEuPathDB" id="FungiDB:SCODWIG_02818"/>
<dbReference type="EMBL" id="UFAJ01000553">
    <property type="protein sequence ID" value="SSD61057.1"/>
    <property type="molecule type" value="Genomic_DNA"/>
</dbReference>
<evidence type="ECO:0000313" key="4">
    <source>
        <dbReference type="Proteomes" id="UP000262825"/>
    </source>
</evidence>
<dbReference type="PANTHER" id="PTHR28092">
    <property type="entry name" value="FACTOR-INDUCED GENE 1 PROTEIN"/>
    <property type="match status" value="1"/>
</dbReference>
<feature type="transmembrane region" description="Helical" evidence="2">
    <location>
        <begin position="200"/>
        <end position="221"/>
    </location>
</feature>
<gene>
    <name evidence="3" type="ORF">SCODWIG_02818</name>
</gene>
<feature type="compositionally biased region" description="Basic and acidic residues" evidence="1">
    <location>
        <begin position="239"/>
        <end position="254"/>
    </location>
</feature>
<keyword evidence="4" id="KW-1185">Reference proteome</keyword>
<evidence type="ECO:0000256" key="2">
    <source>
        <dbReference type="SAM" id="Phobius"/>
    </source>
</evidence>
<dbReference type="GO" id="GO:0016020">
    <property type="term" value="C:membrane"/>
    <property type="evidence" value="ECO:0007669"/>
    <property type="project" value="InterPro"/>
</dbReference>
<dbReference type="GO" id="GO:0000747">
    <property type="term" value="P:conjugation with cellular fusion"/>
    <property type="evidence" value="ECO:0007669"/>
    <property type="project" value="TreeGrafter"/>
</dbReference>
<keyword evidence="2" id="KW-0812">Transmembrane</keyword>
<dbReference type="Pfam" id="PF12351">
    <property type="entry name" value="Fig1"/>
    <property type="match status" value="1"/>
</dbReference>
<feature type="transmembrane region" description="Helical" evidence="2">
    <location>
        <begin position="113"/>
        <end position="137"/>
    </location>
</feature>
<reference evidence="4" key="1">
    <citation type="submission" date="2018-06" db="EMBL/GenBank/DDBJ databases">
        <authorList>
            <person name="Guldener U."/>
        </authorList>
    </citation>
    <scope>NUCLEOTIDE SEQUENCE [LARGE SCALE GENOMIC DNA]</scope>
    <source>
        <strain evidence="4">UTAD17</strain>
    </source>
</reference>
<evidence type="ECO:0000256" key="1">
    <source>
        <dbReference type="SAM" id="MobiDB-lite"/>
    </source>
</evidence>
<protein>
    <submittedName>
        <fullName evidence="3">Uncharacterized protein</fullName>
    </submittedName>
</protein>
<sequence length="284" mass="31621">MYKIVSNSFNDTRTSTTNNSTKVSLKGLEDIEIKTGLLGICVTNLPESFSQNYTGNSVCFNRFKSTTNMTLYNDLEIKILTFGSSSSSSSNNDNTENTSNLNIFQIALEQLKIIHPGVLIATIVCSLFTFCFIVYVTVPYNLLPFKKTINLVTIGIATLSTVLQGFNAILIAIGVKTMVNVVNDATMNILLIESGNKAQAMNWTAFALLLLVCFILVGLYFRDYSHNNTKHTMSNKNKSIKEKRNPSERYDKDNNITDIFTSSKYKNKDDMESANDYSSGCTKV</sequence>
<dbReference type="Proteomes" id="UP000262825">
    <property type="component" value="Unassembled WGS sequence"/>
</dbReference>
<evidence type="ECO:0000313" key="3">
    <source>
        <dbReference type="EMBL" id="SSD61057.1"/>
    </source>
</evidence>
<keyword evidence="2" id="KW-0472">Membrane</keyword>
<dbReference type="InterPro" id="IPR033481">
    <property type="entry name" value="Dni1/Fig1"/>
</dbReference>
<dbReference type="GO" id="GO:0043332">
    <property type="term" value="C:mating projection tip"/>
    <property type="evidence" value="ECO:0007669"/>
    <property type="project" value="TreeGrafter"/>
</dbReference>
<accession>A0A376B8S7</accession>
<feature type="region of interest" description="Disordered" evidence="1">
    <location>
        <begin position="232"/>
        <end position="254"/>
    </location>
</feature>
<organism evidence="3 4">
    <name type="scientific">Saccharomycodes ludwigii</name>
    <dbReference type="NCBI Taxonomy" id="36035"/>
    <lineage>
        <taxon>Eukaryota</taxon>
        <taxon>Fungi</taxon>
        <taxon>Dikarya</taxon>
        <taxon>Ascomycota</taxon>
        <taxon>Saccharomycotina</taxon>
        <taxon>Saccharomycetes</taxon>
        <taxon>Saccharomycodales</taxon>
        <taxon>Saccharomycodaceae</taxon>
        <taxon>Saccharomycodes</taxon>
    </lineage>
</organism>
<keyword evidence="2" id="KW-1133">Transmembrane helix</keyword>
<name>A0A376B8S7_9ASCO</name>